<comment type="caution">
    <text evidence="1">The sequence shown here is derived from an EMBL/GenBank/DDBJ whole genome shotgun (WGS) entry which is preliminary data.</text>
</comment>
<dbReference type="AlphaFoldDB" id="A0AAD2PV15"/>
<evidence type="ECO:0000313" key="1">
    <source>
        <dbReference type="EMBL" id="CAJ1953674.1"/>
    </source>
</evidence>
<evidence type="ECO:0000313" key="2">
    <source>
        <dbReference type="Proteomes" id="UP001295423"/>
    </source>
</evidence>
<dbReference type="EMBL" id="CAKOGP040001836">
    <property type="protein sequence ID" value="CAJ1953674.1"/>
    <property type="molecule type" value="Genomic_DNA"/>
</dbReference>
<gene>
    <name evidence="1" type="ORF">CYCCA115_LOCUS14277</name>
</gene>
<keyword evidence="2" id="KW-1185">Reference proteome</keyword>
<sequence>MATVRSWPFLALGASHFCKFNGKKKDTVGAVEIQQSANMEAASATKDHFLTGGDELWHGAPEFPRETSSRDATCPGPSALEKQELAAILMFVAQQKHNNTTG</sequence>
<protein>
    <submittedName>
        <fullName evidence="1">Uncharacterized protein</fullName>
    </submittedName>
</protein>
<organism evidence="1 2">
    <name type="scientific">Cylindrotheca closterium</name>
    <dbReference type="NCBI Taxonomy" id="2856"/>
    <lineage>
        <taxon>Eukaryota</taxon>
        <taxon>Sar</taxon>
        <taxon>Stramenopiles</taxon>
        <taxon>Ochrophyta</taxon>
        <taxon>Bacillariophyta</taxon>
        <taxon>Bacillariophyceae</taxon>
        <taxon>Bacillariophycidae</taxon>
        <taxon>Bacillariales</taxon>
        <taxon>Bacillariaceae</taxon>
        <taxon>Cylindrotheca</taxon>
    </lineage>
</organism>
<dbReference type="Proteomes" id="UP001295423">
    <property type="component" value="Unassembled WGS sequence"/>
</dbReference>
<name>A0AAD2PV15_9STRA</name>
<proteinExistence type="predicted"/>
<accession>A0AAD2PV15</accession>
<reference evidence="1" key="1">
    <citation type="submission" date="2023-08" db="EMBL/GenBank/DDBJ databases">
        <authorList>
            <person name="Audoor S."/>
            <person name="Bilcke G."/>
        </authorList>
    </citation>
    <scope>NUCLEOTIDE SEQUENCE</scope>
</reference>